<comment type="caution">
    <text evidence="2">The sequence shown here is derived from an EMBL/GenBank/DDBJ whole genome shotgun (WGS) entry which is preliminary data.</text>
</comment>
<dbReference type="OrthoDB" id="7685535at2"/>
<dbReference type="Pfam" id="PF13403">
    <property type="entry name" value="Hint_2"/>
    <property type="match status" value="1"/>
</dbReference>
<dbReference type="EMBL" id="QBKS01000002">
    <property type="protein sequence ID" value="PTX54451.1"/>
    <property type="molecule type" value="Genomic_DNA"/>
</dbReference>
<evidence type="ECO:0000313" key="3">
    <source>
        <dbReference type="Proteomes" id="UP000243978"/>
    </source>
</evidence>
<gene>
    <name evidence="2" type="ORF">C8N43_3266</name>
</gene>
<sequence length="204" mass="22078">MFFKSSKKTSKSTPLVLETAPSAGIFAGTRLATDYAWTPVEELQVGDTVLTAEHGAQEIVSIEHRSLSVSAARANAKQWPLLVPEGAIGNTRAMLVSPDMRLVIEDEAAATLFGEPCVSLRAENLIGYRGIARARISGDLSHVTLRLAGEETLVVEGGVYIDLPSPTGTHRFTPLSDRQARQLSRLMGEADRKNRARPVVSAWI</sequence>
<name>A0A2T6BEH6_9RHOB</name>
<organism evidence="2 3">
    <name type="scientific">Litoreibacter ponti</name>
    <dbReference type="NCBI Taxonomy" id="1510457"/>
    <lineage>
        <taxon>Bacteria</taxon>
        <taxon>Pseudomonadati</taxon>
        <taxon>Pseudomonadota</taxon>
        <taxon>Alphaproteobacteria</taxon>
        <taxon>Rhodobacterales</taxon>
        <taxon>Roseobacteraceae</taxon>
        <taxon>Litoreibacter</taxon>
    </lineage>
</organism>
<dbReference type="InterPro" id="IPR028992">
    <property type="entry name" value="Hedgehog/Intein_dom"/>
</dbReference>
<evidence type="ECO:0000259" key="1">
    <source>
        <dbReference type="Pfam" id="PF13403"/>
    </source>
</evidence>
<feature type="domain" description="Hedgehog/Intein (Hint)" evidence="1">
    <location>
        <begin position="26"/>
        <end position="157"/>
    </location>
</feature>
<accession>A0A2T6BEH6</accession>
<dbReference type="AlphaFoldDB" id="A0A2T6BEH6"/>
<dbReference type="Proteomes" id="UP000243978">
    <property type="component" value="Unassembled WGS sequence"/>
</dbReference>
<dbReference type="RefSeq" id="WP_158269996.1">
    <property type="nucleotide sequence ID" value="NZ_QBKS01000002.1"/>
</dbReference>
<reference evidence="2 3" key="1">
    <citation type="submission" date="2018-04" db="EMBL/GenBank/DDBJ databases">
        <title>Genomic Encyclopedia of Archaeal and Bacterial Type Strains, Phase II (KMG-II): from individual species to whole genera.</title>
        <authorList>
            <person name="Goeker M."/>
        </authorList>
    </citation>
    <scope>NUCLEOTIDE SEQUENCE [LARGE SCALE GENOMIC DNA]</scope>
    <source>
        <strain evidence="2 3">DSM 100977</strain>
    </source>
</reference>
<proteinExistence type="predicted"/>
<keyword evidence="3" id="KW-1185">Reference proteome</keyword>
<protein>
    <submittedName>
        <fullName evidence="2">Hint domain-containing protein</fullName>
    </submittedName>
</protein>
<evidence type="ECO:0000313" key="2">
    <source>
        <dbReference type="EMBL" id="PTX54451.1"/>
    </source>
</evidence>